<protein>
    <recommendedName>
        <fullName evidence="3">Helicase ATP-binding domain-containing protein</fullName>
    </recommendedName>
</protein>
<dbReference type="Pfam" id="PF00270">
    <property type="entry name" value="DEAD"/>
    <property type="match status" value="1"/>
</dbReference>
<dbReference type="SMART" id="SM00487">
    <property type="entry name" value="DEXDc"/>
    <property type="match status" value="1"/>
</dbReference>
<organism evidence="4 5">
    <name type="scientific">Arthrobotrys flagrans</name>
    <name type="common">Nematode-trapping fungus</name>
    <name type="synonym">Trichothecium flagrans</name>
    <dbReference type="NCBI Taxonomy" id="97331"/>
    <lineage>
        <taxon>Eukaryota</taxon>
        <taxon>Fungi</taxon>
        <taxon>Dikarya</taxon>
        <taxon>Ascomycota</taxon>
        <taxon>Pezizomycotina</taxon>
        <taxon>Orbiliomycetes</taxon>
        <taxon>Orbiliales</taxon>
        <taxon>Orbiliaceae</taxon>
        <taxon>Arthrobotrys</taxon>
    </lineage>
</organism>
<dbReference type="GO" id="GO:0000724">
    <property type="term" value="P:double-strand break repair via homologous recombination"/>
    <property type="evidence" value="ECO:0007669"/>
    <property type="project" value="TreeGrafter"/>
</dbReference>
<accession>A0A437A7L0</accession>
<dbReference type="PANTHER" id="PTHR13710:SF154">
    <property type="entry name" value="RECQ HELICASE, PUTATIVE (AFU_ORTHOLOGUE AFUA_6G14720)-RELATED"/>
    <property type="match status" value="1"/>
</dbReference>
<dbReference type="GO" id="GO:0003676">
    <property type="term" value="F:nucleic acid binding"/>
    <property type="evidence" value="ECO:0007669"/>
    <property type="project" value="InterPro"/>
</dbReference>
<sequence length="389" mass="44657">MNPENDEFENNEDETGGFEESNPWDQLASHSTDVADKRYGVRLDIGYAKNEKSLIEHVNACRAWQKWLKVDQHHQPSNTKIHVSRTGYKHVRSESAELISSQPKRSLKTLAVQFRWSMAAVDMLMCCLFKTKDPQYRSPQQKLALEHIVTGTTQILTILPTGGGKSLLFQLPTLLKRAKHTVVIIPFKALQNNIMTKSSKLNIQCSLWDSAKPNQLMHNLIFASLEHVRGSNFHSFLQQLQANQALDRIVLDECHLTLTEDVSYRPTLLMLNQLRTYTVQMVCLTTTLPIAEEPRFRRLLSFEKDQLEIIRAPTSRFNLKIQCTTYGSWKKSQTLTKQALTSWAERHKHHDKRAVCFVNQTKVAEELGSNLGCLYYHATMANKGEMFDK</sequence>
<reference evidence="4 5" key="1">
    <citation type="submission" date="2019-01" db="EMBL/GenBank/DDBJ databases">
        <title>Intercellular communication is required for trap formation in the nematode-trapping fungus Duddingtonia flagrans.</title>
        <authorList>
            <person name="Youssar L."/>
            <person name="Wernet V."/>
            <person name="Hensel N."/>
            <person name="Hildebrandt H.-G."/>
            <person name="Fischer R."/>
        </authorList>
    </citation>
    <scope>NUCLEOTIDE SEQUENCE [LARGE SCALE GENOMIC DNA]</scope>
    <source>
        <strain evidence="4 5">CBS H-5679</strain>
    </source>
</reference>
<evidence type="ECO:0000313" key="5">
    <source>
        <dbReference type="Proteomes" id="UP000283090"/>
    </source>
</evidence>
<name>A0A437A7L0_ARTFL</name>
<dbReference type="Proteomes" id="UP000283090">
    <property type="component" value="Unassembled WGS sequence"/>
</dbReference>
<comment type="caution">
    <text evidence="4">The sequence shown here is derived from an EMBL/GenBank/DDBJ whole genome shotgun (WGS) entry which is preliminary data.</text>
</comment>
<dbReference type="GO" id="GO:0005524">
    <property type="term" value="F:ATP binding"/>
    <property type="evidence" value="ECO:0007669"/>
    <property type="project" value="InterPro"/>
</dbReference>
<dbReference type="InterPro" id="IPR014001">
    <property type="entry name" value="Helicase_ATP-bd"/>
</dbReference>
<dbReference type="SUPFAM" id="SSF52540">
    <property type="entry name" value="P-loop containing nucleoside triphosphate hydrolases"/>
    <property type="match status" value="2"/>
</dbReference>
<dbReference type="RefSeq" id="XP_067492717.1">
    <property type="nucleotide sequence ID" value="XM_067632036.1"/>
</dbReference>
<dbReference type="VEuPathDB" id="FungiDB:DFL_003141"/>
<dbReference type="GO" id="GO:0005694">
    <property type="term" value="C:chromosome"/>
    <property type="evidence" value="ECO:0007669"/>
    <property type="project" value="TreeGrafter"/>
</dbReference>
<feature type="compositionally biased region" description="Acidic residues" evidence="2">
    <location>
        <begin position="1"/>
        <end position="17"/>
    </location>
</feature>
<feature type="domain" description="Helicase ATP-binding" evidence="3">
    <location>
        <begin position="146"/>
        <end position="306"/>
    </location>
</feature>
<comment type="similarity">
    <text evidence="1">Belongs to the helicase family. RecQ subfamily.</text>
</comment>
<dbReference type="InterPro" id="IPR011545">
    <property type="entry name" value="DEAD/DEAH_box_helicase_dom"/>
</dbReference>
<gene>
    <name evidence="4" type="ORF">DFL_003141</name>
</gene>
<dbReference type="PANTHER" id="PTHR13710">
    <property type="entry name" value="DNA HELICASE RECQ FAMILY MEMBER"/>
    <property type="match status" value="1"/>
</dbReference>
<dbReference type="Gene3D" id="3.40.50.300">
    <property type="entry name" value="P-loop containing nucleotide triphosphate hydrolases"/>
    <property type="match status" value="1"/>
</dbReference>
<dbReference type="OrthoDB" id="2608216at2759"/>
<feature type="region of interest" description="Disordered" evidence="2">
    <location>
        <begin position="1"/>
        <end position="26"/>
    </location>
</feature>
<evidence type="ECO:0000259" key="3">
    <source>
        <dbReference type="PROSITE" id="PS51192"/>
    </source>
</evidence>
<dbReference type="PROSITE" id="PS51192">
    <property type="entry name" value="HELICASE_ATP_BIND_1"/>
    <property type="match status" value="1"/>
</dbReference>
<evidence type="ECO:0000256" key="2">
    <source>
        <dbReference type="SAM" id="MobiDB-lite"/>
    </source>
</evidence>
<dbReference type="AlphaFoldDB" id="A0A437A7L0"/>
<dbReference type="GO" id="GO:0005737">
    <property type="term" value="C:cytoplasm"/>
    <property type="evidence" value="ECO:0007669"/>
    <property type="project" value="TreeGrafter"/>
</dbReference>
<dbReference type="STRING" id="97331.A0A437A7L0"/>
<dbReference type="EMBL" id="SAEB01000004">
    <property type="protein sequence ID" value="RVD87173.1"/>
    <property type="molecule type" value="Genomic_DNA"/>
</dbReference>
<keyword evidence="5" id="KW-1185">Reference proteome</keyword>
<proteinExistence type="inferred from homology"/>
<dbReference type="InterPro" id="IPR027417">
    <property type="entry name" value="P-loop_NTPase"/>
</dbReference>
<evidence type="ECO:0000256" key="1">
    <source>
        <dbReference type="ARBA" id="ARBA00005446"/>
    </source>
</evidence>
<dbReference type="GeneID" id="93585452"/>
<dbReference type="GO" id="GO:0009378">
    <property type="term" value="F:four-way junction helicase activity"/>
    <property type="evidence" value="ECO:0007669"/>
    <property type="project" value="TreeGrafter"/>
</dbReference>
<evidence type="ECO:0000313" key="4">
    <source>
        <dbReference type="EMBL" id="RVD87173.1"/>
    </source>
</evidence>
<dbReference type="GO" id="GO:0043138">
    <property type="term" value="F:3'-5' DNA helicase activity"/>
    <property type="evidence" value="ECO:0007669"/>
    <property type="project" value="TreeGrafter"/>
</dbReference>